<feature type="binding site" evidence="9">
    <location>
        <position position="90"/>
    </location>
    <ligand>
        <name>Fe cation</name>
        <dbReference type="ChEBI" id="CHEBI:24875"/>
        <label>1</label>
    </ligand>
</feature>
<feature type="binding site" evidence="9">
    <location>
        <position position="210"/>
    </location>
    <ligand>
        <name>Fe cation</name>
        <dbReference type="ChEBI" id="CHEBI:24875"/>
        <label>2</label>
    </ligand>
</feature>
<dbReference type="EC" id="1.14.99.29" evidence="9"/>
<keyword evidence="5 9" id="KW-0560">Oxidoreductase</keyword>
<dbReference type="PANTHER" id="PTHR12697:SF5">
    <property type="entry name" value="DEOXYHYPUSINE HYDROXYLASE"/>
    <property type="match status" value="1"/>
</dbReference>
<dbReference type="AlphaFoldDB" id="A0A1S3CTF3"/>
<dbReference type="InterPro" id="IPR016024">
    <property type="entry name" value="ARM-type_fold"/>
</dbReference>
<keyword evidence="10" id="KW-1185">Reference proteome</keyword>
<evidence type="ECO:0000256" key="2">
    <source>
        <dbReference type="ARBA" id="ARBA00005041"/>
    </source>
</evidence>
<evidence type="ECO:0000313" key="11">
    <source>
        <dbReference type="RefSeq" id="XP_008467429.1"/>
    </source>
</evidence>
<feature type="binding site" evidence="9">
    <location>
        <position position="89"/>
    </location>
    <ligand>
        <name>Fe cation</name>
        <dbReference type="ChEBI" id="CHEBI:24875"/>
        <label>1</label>
    </ligand>
</feature>
<sequence>MIPEEKILLIGQVLKDSSKPLKERFRALFTLKNIGGKTAIQCISEAFADESALLKHELAYCLGQMKDSDANDILRQVLEDKSQEPMVRHEAAEALGAIGDKSSISILEKYAQDPVKEVSETCYLALKRIQFVTEEDKQKDTGNIYGSVDPTPPLDDVSDINKLKEILLNENEDLFMRYKAMFKLRDINSVESTLALTEGLSHGSSLYRHEIAFVLGQMQNPSSIPALTSALEDQTQNEMVRHECAEALGAIATPECYDVLRKYLSDEKVVVRQSCEIALDMCDYENSVELQYADTLCKV</sequence>
<dbReference type="GO" id="GO:0019135">
    <property type="term" value="F:deoxyhypusine monooxygenase activity"/>
    <property type="evidence" value="ECO:0007669"/>
    <property type="project" value="UniProtKB-UniRule"/>
</dbReference>
<proteinExistence type="inferred from homology"/>
<evidence type="ECO:0000256" key="3">
    <source>
        <dbReference type="ARBA" id="ARBA00022723"/>
    </source>
</evidence>
<dbReference type="OrthoDB" id="421002at2759"/>
<evidence type="ECO:0000256" key="6">
    <source>
        <dbReference type="ARBA" id="ARBA00023004"/>
    </source>
</evidence>
<dbReference type="OMA" id="LQEPCSI"/>
<evidence type="ECO:0000256" key="5">
    <source>
        <dbReference type="ARBA" id="ARBA00023002"/>
    </source>
</evidence>
<keyword evidence="4" id="KW-0677">Repeat</keyword>
<dbReference type="PANTHER" id="PTHR12697">
    <property type="entry name" value="PBS LYASE HEAT-LIKE PROTEIN"/>
    <property type="match status" value="1"/>
</dbReference>
<keyword evidence="3 9" id="KW-0479">Metal-binding</keyword>
<dbReference type="HAMAP" id="MF_03101">
    <property type="entry name" value="Deoxyhypusine_hydroxylase"/>
    <property type="match status" value="1"/>
</dbReference>
<dbReference type="PaxDb" id="121845-A0A1S3CTF3"/>
<comment type="function">
    <text evidence="9">Catalyzes the hydroxylation of the N(6)-(4-aminobutyl)-L-lysine intermediate to form hypusine, an essential post-translational modification only found in mature eIF-5A factor.</text>
</comment>
<dbReference type="RefSeq" id="XP_008467429.1">
    <property type="nucleotide sequence ID" value="XM_008469207.3"/>
</dbReference>
<evidence type="ECO:0000256" key="9">
    <source>
        <dbReference type="HAMAP-Rule" id="MF_03101"/>
    </source>
</evidence>
<reference evidence="11" key="1">
    <citation type="submission" date="2025-08" db="UniProtKB">
        <authorList>
            <consortium name="RefSeq"/>
        </authorList>
    </citation>
    <scope>IDENTIFICATION</scope>
</reference>
<keyword evidence="8 9" id="KW-0386">Hypusine biosynthesis</keyword>
<feature type="binding site" evidence="9">
    <location>
        <position position="56"/>
    </location>
    <ligand>
        <name>Fe cation</name>
        <dbReference type="ChEBI" id="CHEBI:24875"/>
        <label>1</label>
    </ligand>
</feature>
<dbReference type="GO" id="GO:0046872">
    <property type="term" value="F:metal ion binding"/>
    <property type="evidence" value="ECO:0007669"/>
    <property type="project" value="UniProtKB-KW"/>
</dbReference>
<accession>A0A1S3CTF3</accession>
<evidence type="ECO:0000256" key="4">
    <source>
        <dbReference type="ARBA" id="ARBA00022737"/>
    </source>
</evidence>
<comment type="similarity">
    <text evidence="9">Belongs to the deoxyhypusine hydroxylase family.</text>
</comment>
<keyword evidence="7 9" id="KW-0503">Monooxygenase</keyword>
<dbReference type="Proteomes" id="UP000079169">
    <property type="component" value="Unplaced"/>
</dbReference>
<dbReference type="SUPFAM" id="SSF48371">
    <property type="entry name" value="ARM repeat"/>
    <property type="match status" value="1"/>
</dbReference>
<comment type="pathway">
    <text evidence="2 9">Protein modification; eIF5A hypusination.</text>
</comment>
<evidence type="ECO:0000256" key="1">
    <source>
        <dbReference type="ARBA" id="ARBA00000068"/>
    </source>
</evidence>
<feature type="binding site" evidence="9">
    <location>
        <position position="57"/>
    </location>
    <ligand>
        <name>Fe cation</name>
        <dbReference type="ChEBI" id="CHEBI:24875"/>
        <label>1</label>
    </ligand>
</feature>
<dbReference type="Gene3D" id="1.25.10.10">
    <property type="entry name" value="Leucine-rich Repeat Variant"/>
    <property type="match status" value="2"/>
</dbReference>
<keyword evidence="6 9" id="KW-0408">Iron</keyword>
<dbReference type="GeneID" id="103504908"/>
<dbReference type="STRING" id="121845.A0A1S3CTF3"/>
<dbReference type="FunFam" id="1.25.10.10:FF:000099">
    <property type="entry name" value="Deoxyhypusine hydroxylase"/>
    <property type="match status" value="2"/>
</dbReference>
<comment type="catalytic activity">
    <reaction evidence="1 9">
        <text>[eIF5A protein]-deoxyhypusine + AH2 + O2 = [eIF5A protein]-hypusine + A + H2O</text>
        <dbReference type="Rhea" id="RHEA:14101"/>
        <dbReference type="Rhea" id="RHEA-COMP:10144"/>
        <dbReference type="Rhea" id="RHEA-COMP:12592"/>
        <dbReference type="ChEBI" id="CHEBI:13193"/>
        <dbReference type="ChEBI" id="CHEBI:15377"/>
        <dbReference type="ChEBI" id="CHEBI:15379"/>
        <dbReference type="ChEBI" id="CHEBI:17499"/>
        <dbReference type="ChEBI" id="CHEBI:82657"/>
        <dbReference type="ChEBI" id="CHEBI:91175"/>
        <dbReference type="EC" id="1.14.99.29"/>
    </reaction>
</comment>
<feature type="binding site" evidence="9">
    <location>
        <position position="242"/>
    </location>
    <ligand>
        <name>Fe cation</name>
        <dbReference type="ChEBI" id="CHEBI:24875"/>
        <label>2</label>
    </ligand>
</feature>
<feature type="binding site" evidence="9">
    <location>
        <position position="243"/>
    </location>
    <ligand>
        <name>Fe cation</name>
        <dbReference type="ChEBI" id="CHEBI:24875"/>
        <label>2</label>
    </ligand>
</feature>
<evidence type="ECO:0000256" key="7">
    <source>
        <dbReference type="ARBA" id="ARBA00023033"/>
    </source>
</evidence>
<dbReference type="KEGG" id="dci:103504908"/>
<dbReference type="UniPathway" id="UPA00354"/>
<dbReference type="SMART" id="SM00567">
    <property type="entry name" value="EZ_HEAT"/>
    <property type="match status" value="6"/>
</dbReference>
<evidence type="ECO:0000313" key="10">
    <source>
        <dbReference type="Proteomes" id="UP000079169"/>
    </source>
</evidence>
<protein>
    <recommendedName>
        <fullName evidence="9">Deoxyhypusine hydroxylase</fullName>
        <shortName evidence="9">DOHH</shortName>
        <ecNumber evidence="9">1.14.99.29</ecNumber>
    </recommendedName>
    <alternativeName>
        <fullName evidence="9">Deoxyhypusine dioxygenase</fullName>
    </alternativeName>
    <alternativeName>
        <fullName evidence="9">Deoxyhypusine monooxygenase</fullName>
    </alternativeName>
</protein>
<name>A0A1S3CTF3_DIACI</name>
<feature type="binding site" evidence="9">
    <location>
        <position position="209"/>
    </location>
    <ligand>
        <name>Fe cation</name>
        <dbReference type="ChEBI" id="CHEBI:24875"/>
        <label>2</label>
    </ligand>
</feature>
<gene>
    <name evidence="11" type="primary">LOC103504908</name>
</gene>
<dbReference type="InterPro" id="IPR027517">
    <property type="entry name" value="Deoxyhypusine_hydroxylase"/>
</dbReference>
<dbReference type="InterPro" id="IPR011989">
    <property type="entry name" value="ARM-like"/>
</dbReference>
<evidence type="ECO:0000256" key="8">
    <source>
        <dbReference type="ARBA" id="ARBA00023256"/>
    </source>
</evidence>
<comment type="cofactor">
    <cofactor evidence="9">
        <name>Fe(2+)</name>
        <dbReference type="ChEBI" id="CHEBI:29033"/>
    </cofactor>
    <text evidence="9">Binds 2 Fe(2+) ions per subunit.</text>
</comment>
<dbReference type="Pfam" id="PF13646">
    <property type="entry name" value="HEAT_2"/>
    <property type="match status" value="2"/>
</dbReference>
<dbReference type="InterPro" id="IPR004155">
    <property type="entry name" value="PBS_lyase_HEAT"/>
</dbReference>
<organism evidence="10 11">
    <name type="scientific">Diaphorina citri</name>
    <name type="common">Asian citrus psyllid</name>
    <dbReference type="NCBI Taxonomy" id="121845"/>
    <lineage>
        <taxon>Eukaryota</taxon>
        <taxon>Metazoa</taxon>
        <taxon>Ecdysozoa</taxon>
        <taxon>Arthropoda</taxon>
        <taxon>Hexapoda</taxon>
        <taxon>Insecta</taxon>
        <taxon>Pterygota</taxon>
        <taxon>Neoptera</taxon>
        <taxon>Paraneoptera</taxon>
        <taxon>Hemiptera</taxon>
        <taxon>Sternorrhyncha</taxon>
        <taxon>Psylloidea</taxon>
        <taxon>Psyllidae</taxon>
        <taxon>Diaphorininae</taxon>
        <taxon>Diaphorina</taxon>
    </lineage>
</organism>